<dbReference type="PANTHER" id="PTHR42648">
    <property type="entry name" value="TRANSPOSASE, PUTATIVE-RELATED"/>
    <property type="match status" value="1"/>
</dbReference>
<dbReference type="InterPro" id="IPR036397">
    <property type="entry name" value="RNaseH_sf"/>
</dbReference>
<sequence length="136" mass="15803">MAKSQHIPLNFPFQGIVEKPHDVIVADLMGPFLISFDKRLYAMLVQDHYSSLVTVYPLQSKSEVGGCLIDWIRKFNKLTKYNVKRVRMDNASEFLSHSLKRFFEESGITHKTIIPYEHHQARKVEQTNKTIAEALR</sequence>
<dbReference type="SUPFAM" id="SSF53098">
    <property type="entry name" value="Ribonuclease H-like"/>
    <property type="match status" value="1"/>
</dbReference>
<evidence type="ECO:0000313" key="6">
    <source>
        <dbReference type="EMBL" id="MBW0556239.1"/>
    </source>
</evidence>
<feature type="domain" description="Integrase catalytic" evidence="5">
    <location>
        <begin position="16"/>
        <end position="136"/>
    </location>
</feature>
<evidence type="ECO:0000256" key="3">
    <source>
        <dbReference type="ARBA" id="ARBA00048173"/>
    </source>
</evidence>
<reference evidence="6" key="1">
    <citation type="submission" date="2021-03" db="EMBL/GenBank/DDBJ databases">
        <title>Draft genome sequence of rust myrtle Austropuccinia psidii MF-1, a brazilian biotype.</title>
        <authorList>
            <person name="Quecine M.C."/>
            <person name="Pachon D.M.R."/>
            <person name="Bonatelli M.L."/>
            <person name="Correr F.H."/>
            <person name="Franceschini L.M."/>
            <person name="Leite T.F."/>
            <person name="Margarido G.R.A."/>
            <person name="Almeida C.A."/>
            <person name="Ferrarezi J.A."/>
            <person name="Labate C.A."/>
        </authorList>
    </citation>
    <scope>NUCLEOTIDE SEQUENCE</scope>
    <source>
        <strain evidence="6">MF-1</strain>
    </source>
</reference>
<dbReference type="InterPro" id="IPR001584">
    <property type="entry name" value="Integrase_cat-core"/>
</dbReference>
<dbReference type="Gene3D" id="3.30.420.10">
    <property type="entry name" value="Ribonuclease H-like superfamily/Ribonuclease H"/>
    <property type="match status" value="1"/>
</dbReference>
<dbReference type="PROSITE" id="PS50994">
    <property type="entry name" value="INTEGRASE"/>
    <property type="match status" value="1"/>
</dbReference>
<dbReference type="Proteomes" id="UP000765509">
    <property type="component" value="Unassembled WGS sequence"/>
</dbReference>
<comment type="catalytic activity">
    <reaction evidence="3">
        <text>DNA(n) + a 2'-deoxyribonucleoside 5'-triphosphate = DNA(n+1) + diphosphate</text>
        <dbReference type="Rhea" id="RHEA:22508"/>
        <dbReference type="Rhea" id="RHEA-COMP:17339"/>
        <dbReference type="Rhea" id="RHEA-COMP:17340"/>
        <dbReference type="ChEBI" id="CHEBI:33019"/>
        <dbReference type="ChEBI" id="CHEBI:61560"/>
        <dbReference type="ChEBI" id="CHEBI:173112"/>
        <dbReference type="EC" id="2.7.7.49"/>
    </reaction>
</comment>
<keyword evidence="2" id="KW-0694">RNA-binding</keyword>
<dbReference type="GO" id="GO:0003723">
    <property type="term" value="F:RNA binding"/>
    <property type="evidence" value="ECO:0007669"/>
    <property type="project" value="UniProtKB-KW"/>
</dbReference>
<dbReference type="GO" id="GO:0032196">
    <property type="term" value="P:transposition"/>
    <property type="evidence" value="ECO:0007669"/>
    <property type="project" value="UniProtKB-KW"/>
</dbReference>
<gene>
    <name evidence="6" type="ORF">O181_095954</name>
</gene>
<evidence type="ECO:0000256" key="4">
    <source>
        <dbReference type="ARBA" id="ARBA00049244"/>
    </source>
</evidence>
<keyword evidence="1" id="KW-0815">Transposition</keyword>
<dbReference type="GO" id="GO:0005634">
    <property type="term" value="C:nucleus"/>
    <property type="evidence" value="ECO:0007669"/>
    <property type="project" value="UniProtKB-ARBA"/>
</dbReference>
<accession>A0A9Q3J6C9</accession>
<organism evidence="6 7">
    <name type="scientific">Austropuccinia psidii MF-1</name>
    <dbReference type="NCBI Taxonomy" id="1389203"/>
    <lineage>
        <taxon>Eukaryota</taxon>
        <taxon>Fungi</taxon>
        <taxon>Dikarya</taxon>
        <taxon>Basidiomycota</taxon>
        <taxon>Pucciniomycotina</taxon>
        <taxon>Pucciniomycetes</taxon>
        <taxon>Pucciniales</taxon>
        <taxon>Sphaerophragmiaceae</taxon>
        <taxon>Austropuccinia</taxon>
    </lineage>
</organism>
<dbReference type="OrthoDB" id="413361at2759"/>
<protein>
    <recommendedName>
        <fullName evidence="5">Integrase catalytic domain-containing protein</fullName>
    </recommendedName>
</protein>
<proteinExistence type="predicted"/>
<dbReference type="EMBL" id="AVOT02063598">
    <property type="protein sequence ID" value="MBW0556239.1"/>
    <property type="molecule type" value="Genomic_DNA"/>
</dbReference>
<evidence type="ECO:0000259" key="5">
    <source>
        <dbReference type="PROSITE" id="PS50994"/>
    </source>
</evidence>
<dbReference type="InterPro" id="IPR012337">
    <property type="entry name" value="RNaseH-like_sf"/>
</dbReference>
<evidence type="ECO:0000256" key="1">
    <source>
        <dbReference type="ARBA" id="ARBA00022578"/>
    </source>
</evidence>
<dbReference type="InterPro" id="IPR039537">
    <property type="entry name" value="Retrotran_Ty1/copia-like"/>
</dbReference>
<keyword evidence="7" id="KW-1185">Reference proteome</keyword>
<evidence type="ECO:0000256" key="2">
    <source>
        <dbReference type="ARBA" id="ARBA00022884"/>
    </source>
</evidence>
<comment type="catalytic activity">
    <reaction evidence="4">
        <text>DNA(n) + a 2'-deoxyribonucleoside 5'-triphosphate = DNA(n+1) + diphosphate</text>
        <dbReference type="Rhea" id="RHEA:22508"/>
        <dbReference type="Rhea" id="RHEA-COMP:17339"/>
        <dbReference type="Rhea" id="RHEA-COMP:17340"/>
        <dbReference type="ChEBI" id="CHEBI:33019"/>
        <dbReference type="ChEBI" id="CHEBI:61560"/>
        <dbReference type="ChEBI" id="CHEBI:173112"/>
        <dbReference type="EC" id="2.7.7.7"/>
    </reaction>
</comment>
<evidence type="ECO:0000313" key="7">
    <source>
        <dbReference type="Proteomes" id="UP000765509"/>
    </source>
</evidence>
<dbReference type="GO" id="GO:0015074">
    <property type="term" value="P:DNA integration"/>
    <property type="evidence" value="ECO:0007669"/>
    <property type="project" value="InterPro"/>
</dbReference>
<dbReference type="GO" id="GO:0003887">
    <property type="term" value="F:DNA-directed DNA polymerase activity"/>
    <property type="evidence" value="ECO:0007669"/>
    <property type="project" value="UniProtKB-EC"/>
</dbReference>
<comment type="caution">
    <text evidence="6">The sequence shown here is derived from an EMBL/GenBank/DDBJ whole genome shotgun (WGS) entry which is preliminary data.</text>
</comment>
<dbReference type="GO" id="GO:0003964">
    <property type="term" value="F:RNA-directed DNA polymerase activity"/>
    <property type="evidence" value="ECO:0007669"/>
    <property type="project" value="UniProtKB-EC"/>
</dbReference>
<name>A0A9Q3J6C9_9BASI</name>
<dbReference type="Pfam" id="PF00665">
    <property type="entry name" value="rve"/>
    <property type="match status" value="1"/>
</dbReference>
<dbReference type="PANTHER" id="PTHR42648:SF24">
    <property type="entry name" value="INTEGRASE CATALYTIC DOMAIN-CONTAINING PROTEIN"/>
    <property type="match status" value="1"/>
</dbReference>
<dbReference type="AlphaFoldDB" id="A0A9Q3J6C9"/>